<evidence type="ECO:0000313" key="1">
    <source>
        <dbReference type="EMBL" id="TGY77778.1"/>
    </source>
</evidence>
<proteinExistence type="predicted"/>
<evidence type="ECO:0000313" key="2">
    <source>
        <dbReference type="Proteomes" id="UP000306319"/>
    </source>
</evidence>
<gene>
    <name evidence="1" type="ORF">E5331_13145</name>
</gene>
<accession>A0AC61RBY1</accession>
<dbReference type="EMBL" id="SRYB01000020">
    <property type="protein sequence ID" value="TGY77778.1"/>
    <property type="molecule type" value="Genomic_DNA"/>
</dbReference>
<sequence length="161" mass="18880">MQYSIKEFEHIYIRHFPEAIRLAFSFLHDEDDARDVVQEVFTKLWESNSIVSSHQAFIIRATRNACLNRIKATDIRERIVNSFPLEPDDEDESTDEIYADVHQTLPSILTDRERQVIDRIYSEGMSYKDAAKSLDLSVSAINKYTVNALRKLRNHFKNRES</sequence>
<name>A0AC61RBY1_9BACT</name>
<dbReference type="Proteomes" id="UP000306319">
    <property type="component" value="Unassembled WGS sequence"/>
</dbReference>
<keyword evidence="2" id="KW-1185">Reference proteome</keyword>
<reference evidence="1" key="1">
    <citation type="submission" date="2019-04" db="EMBL/GenBank/DDBJ databases">
        <title>Microbes associate with the intestines of laboratory mice.</title>
        <authorList>
            <person name="Navarre W."/>
            <person name="Wong E."/>
            <person name="Huang K."/>
            <person name="Tropini C."/>
            <person name="Ng K."/>
            <person name="Yu B."/>
        </authorList>
    </citation>
    <scope>NUCLEOTIDE SEQUENCE</scope>
    <source>
        <strain evidence="1">NM04_E33</strain>
    </source>
</reference>
<organism evidence="1 2">
    <name type="scientific">Lepagella muris</name>
    <dbReference type="NCBI Taxonomy" id="3032870"/>
    <lineage>
        <taxon>Bacteria</taxon>
        <taxon>Pseudomonadati</taxon>
        <taxon>Bacteroidota</taxon>
        <taxon>Bacteroidia</taxon>
        <taxon>Bacteroidales</taxon>
        <taxon>Muribaculaceae</taxon>
        <taxon>Lepagella</taxon>
    </lineage>
</organism>
<protein>
    <submittedName>
        <fullName evidence="1">Sigma-70 family RNA polymerase sigma factor</fullName>
    </submittedName>
</protein>
<comment type="caution">
    <text evidence="1">The sequence shown here is derived from an EMBL/GenBank/DDBJ whole genome shotgun (WGS) entry which is preliminary data.</text>
</comment>